<dbReference type="GO" id="GO:0005856">
    <property type="term" value="C:cytoskeleton"/>
    <property type="evidence" value="ECO:0007669"/>
    <property type="project" value="TreeGrafter"/>
</dbReference>
<reference evidence="3" key="2">
    <citation type="submission" date="2022-06" db="UniProtKB">
        <authorList>
            <consortium name="EnsemblMetazoa"/>
        </authorList>
    </citation>
    <scope>IDENTIFICATION</scope>
    <source>
        <strain evidence="3">DF5081</strain>
    </source>
</reference>
<dbReference type="Gene3D" id="1.20.80.10">
    <property type="match status" value="1"/>
</dbReference>
<dbReference type="GO" id="GO:0031032">
    <property type="term" value="P:actomyosin structure organization"/>
    <property type="evidence" value="ECO:0007669"/>
    <property type="project" value="TreeGrafter"/>
</dbReference>
<dbReference type="CDD" id="cd14473">
    <property type="entry name" value="FERM_B-lobe"/>
    <property type="match status" value="1"/>
</dbReference>
<feature type="compositionally biased region" description="Basic and acidic residues" evidence="1">
    <location>
        <begin position="1"/>
        <end position="12"/>
    </location>
</feature>
<dbReference type="PROSITE" id="PS50057">
    <property type="entry name" value="FERM_3"/>
    <property type="match status" value="1"/>
</dbReference>
<evidence type="ECO:0000313" key="3">
    <source>
        <dbReference type="EnsemblMetazoa" id="CJA33584.1"/>
    </source>
</evidence>
<reference evidence="4" key="1">
    <citation type="submission" date="2010-08" db="EMBL/GenBank/DDBJ databases">
        <authorList>
            <consortium name="Caenorhabditis japonica Sequencing Consortium"/>
            <person name="Wilson R.K."/>
        </authorList>
    </citation>
    <scope>NUCLEOTIDE SEQUENCE [LARGE SCALE GENOMIC DNA]</scope>
    <source>
        <strain evidence="4">DF5081</strain>
    </source>
</reference>
<dbReference type="AlphaFoldDB" id="A0A8R1IJQ7"/>
<dbReference type="InterPro" id="IPR000299">
    <property type="entry name" value="FERM_domain"/>
</dbReference>
<organism evidence="3 4">
    <name type="scientific">Caenorhabditis japonica</name>
    <dbReference type="NCBI Taxonomy" id="281687"/>
    <lineage>
        <taxon>Eukaryota</taxon>
        <taxon>Metazoa</taxon>
        <taxon>Ecdysozoa</taxon>
        <taxon>Nematoda</taxon>
        <taxon>Chromadorea</taxon>
        <taxon>Rhabditida</taxon>
        <taxon>Rhabditina</taxon>
        <taxon>Rhabditomorpha</taxon>
        <taxon>Rhabditoidea</taxon>
        <taxon>Rhabditidae</taxon>
        <taxon>Peloderinae</taxon>
        <taxon>Caenorhabditis</taxon>
    </lineage>
</organism>
<evidence type="ECO:0000256" key="1">
    <source>
        <dbReference type="SAM" id="MobiDB-lite"/>
    </source>
</evidence>
<dbReference type="SUPFAM" id="SSF47031">
    <property type="entry name" value="Second domain of FERM"/>
    <property type="match status" value="1"/>
</dbReference>
<dbReference type="InterPro" id="IPR019748">
    <property type="entry name" value="FERM_central"/>
</dbReference>
<dbReference type="EnsemblMetazoa" id="CJA33584.1">
    <property type="protein sequence ID" value="CJA33584.1"/>
    <property type="gene ID" value="WBGene00209431"/>
</dbReference>
<dbReference type="PANTHER" id="PTHR23280">
    <property type="entry name" value="4.1 G PROTEIN"/>
    <property type="match status" value="1"/>
</dbReference>
<name>A0A8R1IJQ7_CAEJA</name>
<evidence type="ECO:0000259" key="2">
    <source>
        <dbReference type="PROSITE" id="PS50057"/>
    </source>
</evidence>
<feature type="compositionally biased region" description="Pro residues" evidence="1">
    <location>
        <begin position="13"/>
        <end position="22"/>
    </location>
</feature>
<protein>
    <submittedName>
        <fullName evidence="3">FERM domain-containing protein</fullName>
    </submittedName>
</protein>
<evidence type="ECO:0000313" key="4">
    <source>
        <dbReference type="Proteomes" id="UP000005237"/>
    </source>
</evidence>
<sequence>MGKDREPVDQQHHPPPATPPVPSQHSREIPKCRLHEFACQLEFTRRLRPSPGVLFRGQIYPTTPTTIVDDHARYYVFLQLRRDILTGRLPATADTHALHGSFVVEMTIKCIKCYFFF</sequence>
<dbReference type="Proteomes" id="UP000005237">
    <property type="component" value="Unassembled WGS sequence"/>
</dbReference>
<dbReference type="PANTHER" id="PTHR23280:SF21">
    <property type="entry name" value="PROTEIN 4.1 HOMOLOG"/>
    <property type="match status" value="1"/>
</dbReference>
<accession>A0A8R1IJQ7</accession>
<dbReference type="InterPro" id="IPR035963">
    <property type="entry name" value="FERM_2"/>
</dbReference>
<proteinExistence type="predicted"/>
<keyword evidence="4" id="KW-1185">Reference proteome</keyword>
<dbReference type="InterPro" id="IPR014352">
    <property type="entry name" value="FERM/acyl-CoA-bd_prot_sf"/>
</dbReference>
<feature type="domain" description="FERM" evidence="2">
    <location>
        <begin position="1"/>
        <end position="117"/>
    </location>
</feature>
<dbReference type="GO" id="GO:0005886">
    <property type="term" value="C:plasma membrane"/>
    <property type="evidence" value="ECO:0007669"/>
    <property type="project" value="TreeGrafter"/>
</dbReference>
<feature type="region of interest" description="Disordered" evidence="1">
    <location>
        <begin position="1"/>
        <end position="28"/>
    </location>
</feature>